<proteinExistence type="predicted"/>
<organism evidence="2">
    <name type="scientific">Myoviridae sp. ctYA416</name>
    <dbReference type="NCBI Taxonomy" id="2825125"/>
    <lineage>
        <taxon>Viruses</taxon>
        <taxon>Duplodnaviria</taxon>
        <taxon>Heunggongvirae</taxon>
        <taxon>Uroviricota</taxon>
        <taxon>Caudoviricetes</taxon>
    </lineage>
</organism>
<dbReference type="EMBL" id="BK016136">
    <property type="protein sequence ID" value="DAF97787.1"/>
    <property type="molecule type" value="Genomic_DNA"/>
</dbReference>
<keyword evidence="1" id="KW-0812">Transmembrane</keyword>
<name>A0A8S5UTL2_9CAUD</name>
<reference evidence="2" key="1">
    <citation type="journal article" date="2021" name="Proc. Natl. Acad. Sci. U.S.A.">
        <title>A Catalog of Tens of Thousands of Viruses from Human Metagenomes Reveals Hidden Associations with Chronic Diseases.</title>
        <authorList>
            <person name="Tisza M.J."/>
            <person name="Buck C.B."/>
        </authorList>
    </citation>
    <scope>NUCLEOTIDE SEQUENCE</scope>
    <source>
        <strain evidence="2">CtYA416</strain>
    </source>
</reference>
<keyword evidence="1" id="KW-1133">Transmembrane helix</keyword>
<protein>
    <submittedName>
        <fullName evidence="2">Uncharacterized protein</fullName>
    </submittedName>
</protein>
<feature type="transmembrane region" description="Helical" evidence="1">
    <location>
        <begin position="6"/>
        <end position="26"/>
    </location>
</feature>
<evidence type="ECO:0000313" key="2">
    <source>
        <dbReference type="EMBL" id="DAF97787.1"/>
    </source>
</evidence>
<keyword evidence="1" id="KW-0472">Membrane</keyword>
<sequence>MNMELIIVVGIIVVGLVLHSLIRGYLNLRLRMIELEEQTLSLSVSYSLKDVKELIQEFIVDCINEYLIKNNIQDGSFINSEIEIEMRQYVSMTLSTRLSRSVYKKIEFVLSERSIADFIAENIVSTVSIFVANNNTAKTK</sequence>
<evidence type="ECO:0000256" key="1">
    <source>
        <dbReference type="SAM" id="Phobius"/>
    </source>
</evidence>
<accession>A0A8S5UTL2</accession>